<organism evidence="8 9">
    <name type="scientific">Duganella violaceipulchra</name>
    <dbReference type="NCBI Taxonomy" id="2849652"/>
    <lineage>
        <taxon>Bacteria</taxon>
        <taxon>Pseudomonadati</taxon>
        <taxon>Pseudomonadota</taxon>
        <taxon>Betaproteobacteria</taxon>
        <taxon>Burkholderiales</taxon>
        <taxon>Oxalobacteraceae</taxon>
        <taxon>Telluria group</taxon>
        <taxon>Duganella</taxon>
    </lineage>
</organism>
<dbReference type="EMBL" id="JALJZU010000001">
    <property type="protein sequence ID" value="MCP2006651.1"/>
    <property type="molecule type" value="Genomic_DNA"/>
</dbReference>
<dbReference type="CDD" id="cd14752">
    <property type="entry name" value="GH31_N"/>
    <property type="match status" value="1"/>
</dbReference>
<feature type="domain" description="DUF5110" evidence="6">
    <location>
        <begin position="723"/>
        <end position="768"/>
    </location>
</feature>
<dbReference type="PANTHER" id="PTHR43863:SF2">
    <property type="entry name" value="MALTASE-GLUCOAMYLASE"/>
    <property type="match status" value="1"/>
</dbReference>
<dbReference type="Gene3D" id="2.60.40.1760">
    <property type="entry name" value="glycosyl hydrolase (family 31)"/>
    <property type="match status" value="1"/>
</dbReference>
<dbReference type="InterPro" id="IPR011013">
    <property type="entry name" value="Gal_mutarotase_sf_dom"/>
</dbReference>
<evidence type="ECO:0000313" key="8">
    <source>
        <dbReference type="EMBL" id="MCP2006651.1"/>
    </source>
</evidence>
<dbReference type="Proteomes" id="UP001162889">
    <property type="component" value="Unassembled WGS sequence"/>
</dbReference>
<dbReference type="PANTHER" id="PTHR43863">
    <property type="entry name" value="HYDROLASE, PUTATIVE (AFU_ORTHOLOGUE AFUA_1G03140)-RELATED"/>
    <property type="match status" value="1"/>
</dbReference>
<comment type="similarity">
    <text evidence="1 2">Belongs to the glycosyl hydrolase 31 family.</text>
</comment>
<dbReference type="CDD" id="cd06591">
    <property type="entry name" value="GH31_xylosidase_XylS"/>
    <property type="match status" value="1"/>
</dbReference>
<evidence type="ECO:0000313" key="9">
    <source>
        <dbReference type="Proteomes" id="UP001162889"/>
    </source>
</evidence>
<feature type="signal peptide" evidence="3">
    <location>
        <begin position="1"/>
        <end position="31"/>
    </location>
</feature>
<keyword evidence="9" id="KW-1185">Reference proteome</keyword>
<dbReference type="Pfam" id="PF01055">
    <property type="entry name" value="Glyco_hydro_31_2nd"/>
    <property type="match status" value="1"/>
</dbReference>
<evidence type="ECO:0000259" key="6">
    <source>
        <dbReference type="Pfam" id="PF17137"/>
    </source>
</evidence>
<reference evidence="8" key="1">
    <citation type="submission" date="2022-03" db="EMBL/GenBank/DDBJ databases">
        <title>Genome Encyclopedia of Bacteria and Archaea VI: Functional Genomics of Type Strains.</title>
        <authorList>
            <person name="Whitman W."/>
        </authorList>
    </citation>
    <scope>NUCLEOTIDE SEQUENCE</scope>
    <source>
        <strain evidence="8">HSC-15S17</strain>
    </source>
</reference>
<evidence type="ECO:0000259" key="5">
    <source>
        <dbReference type="Pfam" id="PF13802"/>
    </source>
</evidence>
<dbReference type="InterPro" id="IPR048395">
    <property type="entry name" value="Glyco_hydro_31_C"/>
</dbReference>
<dbReference type="InterPro" id="IPR051816">
    <property type="entry name" value="Glycosyl_Hydrolase_31"/>
</dbReference>
<dbReference type="SUPFAM" id="SSF51011">
    <property type="entry name" value="Glycosyl hydrolase domain"/>
    <property type="match status" value="1"/>
</dbReference>
<evidence type="ECO:0000256" key="2">
    <source>
        <dbReference type="RuleBase" id="RU361185"/>
    </source>
</evidence>
<dbReference type="InterPro" id="IPR025887">
    <property type="entry name" value="Glyco_hydro_31_N_dom"/>
</dbReference>
<dbReference type="GO" id="GO:0061634">
    <property type="term" value="F:alpha-D-xyloside xylohydrolase"/>
    <property type="evidence" value="ECO:0007669"/>
    <property type="project" value="UniProtKB-EC"/>
</dbReference>
<name>A0ABT1GCG9_9BURK</name>
<dbReference type="RefSeq" id="WP_229224509.1">
    <property type="nucleotide sequence ID" value="NZ_JAHTGR010000001.1"/>
</dbReference>
<dbReference type="InterPro" id="IPR000322">
    <property type="entry name" value="Glyco_hydro_31_TIM"/>
</dbReference>
<dbReference type="InterPro" id="IPR013780">
    <property type="entry name" value="Glyco_hydro_b"/>
</dbReference>
<dbReference type="EC" id="3.2.1.177" evidence="8"/>
<comment type="caution">
    <text evidence="8">The sequence shown here is derived from an EMBL/GenBank/DDBJ whole genome shotgun (WGS) entry which is preliminary data.</text>
</comment>
<keyword evidence="3" id="KW-0732">Signal</keyword>
<feature type="domain" description="Glycoside hydrolase family 31 N-terminal" evidence="5">
    <location>
        <begin position="45"/>
        <end position="228"/>
    </location>
</feature>
<proteinExistence type="inferred from homology"/>
<dbReference type="SUPFAM" id="SSF74650">
    <property type="entry name" value="Galactose mutarotase-like"/>
    <property type="match status" value="1"/>
</dbReference>
<dbReference type="InterPro" id="IPR033403">
    <property type="entry name" value="DUF5110"/>
</dbReference>
<dbReference type="Pfam" id="PF13802">
    <property type="entry name" value="Gal_mutarotas_2"/>
    <property type="match status" value="1"/>
</dbReference>
<evidence type="ECO:0000259" key="7">
    <source>
        <dbReference type="Pfam" id="PF21365"/>
    </source>
</evidence>
<dbReference type="Pfam" id="PF21365">
    <property type="entry name" value="Glyco_hydro_31_3rd"/>
    <property type="match status" value="1"/>
</dbReference>
<keyword evidence="2 8" id="KW-0326">Glycosidase</keyword>
<feature type="domain" description="Glycosyl hydrolase family 31 C-terminal" evidence="7">
    <location>
        <begin position="619"/>
        <end position="706"/>
    </location>
</feature>
<accession>A0ABT1GCG9</accession>
<gene>
    <name evidence="8" type="ORF">L1274_000339</name>
</gene>
<protein>
    <submittedName>
        <fullName evidence="8">Alpha-D-xyloside xylohydrolase</fullName>
        <ecNumber evidence="8">3.2.1.177</ecNumber>
    </submittedName>
</protein>
<keyword evidence="2 8" id="KW-0378">Hydrolase</keyword>
<feature type="chain" id="PRO_5047059329" evidence="3">
    <location>
        <begin position="32"/>
        <end position="786"/>
    </location>
</feature>
<evidence type="ECO:0000256" key="1">
    <source>
        <dbReference type="ARBA" id="ARBA00007806"/>
    </source>
</evidence>
<feature type="domain" description="Glycoside hydrolase family 31 TIM barrel" evidence="4">
    <location>
        <begin position="270"/>
        <end position="611"/>
    </location>
</feature>
<dbReference type="Pfam" id="PF17137">
    <property type="entry name" value="DUF5110"/>
    <property type="match status" value="1"/>
</dbReference>
<dbReference type="Gene3D" id="3.20.20.80">
    <property type="entry name" value="Glycosidases"/>
    <property type="match status" value="1"/>
</dbReference>
<dbReference type="SUPFAM" id="SSF51445">
    <property type="entry name" value="(Trans)glycosidases"/>
    <property type="match status" value="1"/>
</dbReference>
<evidence type="ECO:0000256" key="3">
    <source>
        <dbReference type="SAM" id="SignalP"/>
    </source>
</evidence>
<evidence type="ECO:0000259" key="4">
    <source>
        <dbReference type="Pfam" id="PF01055"/>
    </source>
</evidence>
<sequence length="786" mass="86542">MIKHHPAPMRRKALAVSISLLALGAAASAQGAPIATLDRNGAWVSVEAYGPNVVRVTIAADKAEALKGAGYGILAGGADNAAFRHSGDKDGDSFSSPALSLHVAPAPAPRVPTMGEKYFAPQLAPVALQVKNAKGELVLDMTGWEMAPQTVNTEKTYQTGASFSAPADEHYYGMGQNQESTGPLDLRGRVIDCKHWYDAPAGETVCVPFMVSSKGYGIVWDNPSATRFIAGVNGRTGFQSNVGERVSFFVITGNTPEELYSGYARVTGRTPIPPKAAFGLIQSKARYDSQQEVLRVANTYRQKKYPLDIMVVDWFYWTRMGQLDIDPAQFPDPDAMNRELHGLGMQSIISIWPRFETAGRYYNELDAKGYFLKDKDGKTVDGLPSRSDRTGALIDATNPAARKWYWEHARDNVLSHGFDYPWLDETEPDLVPDGYFYAIGSGDRYHNVFPLLHVEGVADGMRAWKPNKRALILSRAAYLGAQRSGALFWSSDIQPSWEALARQIPTGLNMTASGIAYWGNDVGGWQWLPQSTKASKAPLLDPAGATDTVGQNHDYPELFTRWFQYGTFLPTLRVHGDRKHTELWEFGAQAEAILARYDRLRYQLMPYIYSQAKATYDSGAPFMRPLWMDFPHDPQVANIGTQYMFGPAFLVAPVTEQGQTQKDVYLPAGSDWYNFWTNEKLAGGRWIKVAAPIEQMPVFVRAGAIVPLGADIQSTATRQAIAEIKVYPGKDGDFALYDDDGVSYDYEKGEGTLARLHWNDGAGRLTVSGDAELSRQAPGLVKVVGK</sequence>
<dbReference type="Gene3D" id="2.60.40.1180">
    <property type="entry name" value="Golgi alpha-mannosidase II"/>
    <property type="match status" value="2"/>
</dbReference>
<dbReference type="InterPro" id="IPR017853">
    <property type="entry name" value="GH"/>
</dbReference>